<dbReference type="PANTHER" id="PTHR11412:SF136">
    <property type="entry name" value="CD109 ANTIGEN"/>
    <property type="match status" value="1"/>
</dbReference>
<evidence type="ECO:0000313" key="9">
    <source>
        <dbReference type="EMBL" id="KAK5879644.1"/>
    </source>
</evidence>
<dbReference type="Proteomes" id="UP001335648">
    <property type="component" value="Unassembled WGS sequence"/>
</dbReference>
<evidence type="ECO:0000256" key="4">
    <source>
        <dbReference type="ARBA" id="ARBA00022900"/>
    </source>
</evidence>
<evidence type="ECO:0000256" key="6">
    <source>
        <dbReference type="ARBA" id="ARBA00023157"/>
    </source>
</evidence>
<dbReference type="Pfam" id="PF07677">
    <property type="entry name" value="A2M_recep"/>
    <property type="match status" value="1"/>
</dbReference>
<dbReference type="Gene3D" id="2.60.120.1540">
    <property type="match status" value="1"/>
</dbReference>
<dbReference type="SUPFAM" id="SSF49410">
    <property type="entry name" value="Alpha-macroglobulin receptor domain"/>
    <property type="match status" value="1"/>
</dbReference>
<protein>
    <recommendedName>
        <fullName evidence="8">Alpha-macroglobulin receptor-binding domain-containing protein</fullName>
    </recommendedName>
</protein>
<dbReference type="InterPro" id="IPR011626">
    <property type="entry name" value="Alpha-macroglobulin_TED"/>
</dbReference>
<sequence length="631" mass="68645">MFPLQAEGLEQSFSSSMLLEVSPSQPSASREISFSFPADVVEGSERATVTVGGDILGPSISGLGSLIKLPSGCGEQNMINFAPNIFVLQYLSAVGRADPETTTRATDFMRKGYEGELSYQRDDGSFSAFGDRDSSGSTWLSAFVLRCFLQACPFISIDPHVLRRAAFWLRAQQGEDGRYLEPGRVIHSELQGGLDGPVSLTAYVLIALLEDSHIRAEYGGQVSSALIFLETRLALGVSSNYSLSLLCYALALSNSSTAETALSQLIGRAEMRDGVPMWSASDAGVSSSWQPLSADIEMLSYVLLTQHKLGLIADGIKIMKWLGTQRNHLGGYGTTQDTVVALQALSTFAAGRSHDIDLVVTVETDDSTPGVSFNVNQENNLLHQSQEIETMEILSLHVSAEGRGLALIQCARSSLNIITLSSAVIALLPQLNVFYNIRSEGAARRRGRRNAEDHEAFHLNVELLDPEMNSAQLLICSSLSESLGVNSTGMVLLEVGLLSGFALKQNGLQTDDLIKKVETQPGKVILYLDSMTAEEKCFTIPLVLEYKVGKVQEASVVIYSYYEPRQRTMRTYRSEWRGNMSTCTLCGEDCDQCRPHGTDDGSIFSSGGHNLLMSSSYPALLLLLFITVFIV</sequence>
<evidence type="ECO:0000256" key="7">
    <source>
        <dbReference type="ARBA" id="ARBA00023180"/>
    </source>
</evidence>
<keyword evidence="5" id="KW-0882">Thioester bond</keyword>
<keyword evidence="7" id="KW-0325">Glycoprotein</keyword>
<proteinExistence type="inferred from homology"/>
<dbReference type="AlphaFoldDB" id="A0AAN8B830"/>
<accession>A0AAN8B830</accession>
<keyword evidence="3" id="KW-0732">Signal</keyword>
<evidence type="ECO:0000256" key="5">
    <source>
        <dbReference type="ARBA" id="ARBA00022966"/>
    </source>
</evidence>
<dbReference type="Pfam" id="PF07678">
    <property type="entry name" value="TED_complement"/>
    <property type="match status" value="1"/>
</dbReference>
<dbReference type="EMBL" id="JAULUE010002064">
    <property type="protein sequence ID" value="KAK5879644.1"/>
    <property type="molecule type" value="Genomic_DNA"/>
</dbReference>
<dbReference type="GO" id="GO:0004867">
    <property type="term" value="F:serine-type endopeptidase inhibitor activity"/>
    <property type="evidence" value="ECO:0007669"/>
    <property type="project" value="UniProtKB-KW"/>
</dbReference>
<comment type="similarity">
    <text evidence="1">Belongs to the protease inhibitor I39 (alpha-2-macroglobulin) family.</text>
</comment>
<dbReference type="Gene3D" id="1.50.10.20">
    <property type="match status" value="1"/>
</dbReference>
<keyword evidence="2" id="KW-0646">Protease inhibitor</keyword>
<dbReference type="SMART" id="SM01419">
    <property type="entry name" value="Thiol-ester_cl"/>
    <property type="match status" value="1"/>
</dbReference>
<comment type="caution">
    <text evidence="9">The sequence shown here is derived from an EMBL/GenBank/DDBJ whole genome shotgun (WGS) entry which is preliminary data.</text>
</comment>
<dbReference type="InterPro" id="IPR036595">
    <property type="entry name" value="A-macroglobulin_rcpt-bd_sf"/>
</dbReference>
<evidence type="ECO:0000256" key="1">
    <source>
        <dbReference type="ARBA" id="ARBA00010952"/>
    </source>
</evidence>
<dbReference type="CDD" id="cd02897">
    <property type="entry name" value="A2M_2"/>
    <property type="match status" value="1"/>
</dbReference>
<dbReference type="PROSITE" id="PS00477">
    <property type="entry name" value="ALPHA_2_MACROGLOBULIN"/>
    <property type="match status" value="1"/>
</dbReference>
<dbReference type="Gene3D" id="2.60.40.690">
    <property type="entry name" value="Alpha-macroglobulin, receptor-binding domain"/>
    <property type="match status" value="1"/>
</dbReference>
<dbReference type="InterPro" id="IPR009048">
    <property type="entry name" value="A-macroglobulin_rcpt-bd"/>
</dbReference>
<dbReference type="SUPFAM" id="SSF48239">
    <property type="entry name" value="Terpenoid cyclases/Protein prenyltransferases"/>
    <property type="match status" value="1"/>
</dbReference>
<dbReference type="InterPro" id="IPR041813">
    <property type="entry name" value="A2M_TED"/>
</dbReference>
<evidence type="ECO:0000256" key="2">
    <source>
        <dbReference type="ARBA" id="ARBA00022690"/>
    </source>
</evidence>
<dbReference type="InterPro" id="IPR008930">
    <property type="entry name" value="Terpenoid_cyclase/PrenylTrfase"/>
</dbReference>
<reference evidence="9 10" key="1">
    <citation type="journal article" date="2023" name="Mol. Biol. Evol.">
        <title>Genomics of Secondarily Temperate Adaptation in the Only Non-Antarctic Icefish.</title>
        <authorList>
            <person name="Rivera-Colon A.G."/>
            <person name="Rayamajhi N."/>
            <person name="Minhas B.F."/>
            <person name="Madrigal G."/>
            <person name="Bilyk K.T."/>
            <person name="Yoon V."/>
            <person name="Hune M."/>
            <person name="Gregory S."/>
            <person name="Cheng C.H.C."/>
            <person name="Catchen J.M."/>
        </authorList>
    </citation>
    <scope>NUCLEOTIDE SEQUENCE [LARGE SCALE GENOMIC DNA]</scope>
    <source>
        <strain evidence="9">JC2023a</strain>
    </source>
</reference>
<dbReference type="InterPro" id="IPR050473">
    <property type="entry name" value="A2M/Complement_sys"/>
</dbReference>
<dbReference type="GO" id="GO:0005615">
    <property type="term" value="C:extracellular space"/>
    <property type="evidence" value="ECO:0007669"/>
    <property type="project" value="InterPro"/>
</dbReference>
<gene>
    <name evidence="9" type="ORF">CesoFtcFv8_022741</name>
</gene>
<evidence type="ECO:0000256" key="3">
    <source>
        <dbReference type="ARBA" id="ARBA00022729"/>
    </source>
</evidence>
<dbReference type="InterPro" id="IPR019742">
    <property type="entry name" value="MacrogloblnA2_CS"/>
</dbReference>
<feature type="domain" description="Alpha-macroglobulin receptor-binding" evidence="8">
    <location>
        <begin position="488"/>
        <end position="572"/>
    </location>
</feature>
<dbReference type="PANTHER" id="PTHR11412">
    <property type="entry name" value="MACROGLOBULIN / COMPLEMENT"/>
    <property type="match status" value="1"/>
</dbReference>
<dbReference type="FunFam" id="1.50.10.20:FF:000001">
    <property type="entry name" value="CD109 isoform 1"/>
    <property type="match status" value="1"/>
</dbReference>
<keyword evidence="6" id="KW-1015">Disulfide bond</keyword>
<keyword evidence="4" id="KW-0722">Serine protease inhibitor</keyword>
<evidence type="ECO:0000313" key="10">
    <source>
        <dbReference type="Proteomes" id="UP001335648"/>
    </source>
</evidence>
<keyword evidence="10" id="KW-1185">Reference proteome</keyword>
<name>A0AAN8B830_9TELE</name>
<organism evidence="9 10">
    <name type="scientific">Champsocephalus esox</name>
    <name type="common">pike icefish</name>
    <dbReference type="NCBI Taxonomy" id="159716"/>
    <lineage>
        <taxon>Eukaryota</taxon>
        <taxon>Metazoa</taxon>
        <taxon>Chordata</taxon>
        <taxon>Craniata</taxon>
        <taxon>Vertebrata</taxon>
        <taxon>Euteleostomi</taxon>
        <taxon>Actinopterygii</taxon>
        <taxon>Neopterygii</taxon>
        <taxon>Teleostei</taxon>
        <taxon>Neoteleostei</taxon>
        <taxon>Acanthomorphata</taxon>
        <taxon>Eupercaria</taxon>
        <taxon>Perciformes</taxon>
        <taxon>Notothenioidei</taxon>
        <taxon>Channichthyidae</taxon>
        <taxon>Champsocephalus</taxon>
    </lineage>
</organism>
<dbReference type="SMART" id="SM01361">
    <property type="entry name" value="A2M_recep"/>
    <property type="match status" value="1"/>
</dbReference>
<evidence type="ECO:0000259" key="8">
    <source>
        <dbReference type="SMART" id="SM01361"/>
    </source>
</evidence>
<dbReference type="InterPro" id="IPR047565">
    <property type="entry name" value="Alpha-macroglob_thiol-ester_cl"/>
</dbReference>